<proteinExistence type="predicted"/>
<dbReference type="RefSeq" id="WP_240592289.1">
    <property type="nucleotide sequence ID" value="NZ_JAKUDL010000008.1"/>
</dbReference>
<dbReference type="Gene3D" id="2.40.30.170">
    <property type="match status" value="1"/>
</dbReference>
<evidence type="ECO:0000256" key="2">
    <source>
        <dbReference type="ARBA" id="ARBA00023054"/>
    </source>
</evidence>
<sequence length="332" mass="35977">MAKFNPAMPANGRRLLWAAVMMAAATSAQAQDCSGGEASLLLTGSISSTRSQPFAVPKAGDAWRHQIQWLFPEGKLAKPGDTIVIFDKSQIANQIEQLEAGLLRVKAQEQSQSIDLESALLSAKFEVRRATLALEKARLDASIPADYIAAKDYADNQFKLLQANTELDKAKQALKEAIERQSSTLAQLAIEKRKAEVELDSALKALDALELKAEFAGPVIIGRDWNEKKYQAGDTVQFGRQIASIPALDGLEVSAWANEVDVDKIRADQNVCLSLDAIPGKLFAGKVDSIGRQAVTKSAWGQSKWFKVDVTLANVDGLELSPGMSVMVEVQP</sequence>
<gene>
    <name evidence="6" type="ORF">MJ923_18085</name>
</gene>
<dbReference type="GO" id="GO:0030313">
    <property type="term" value="C:cell envelope"/>
    <property type="evidence" value="ECO:0007669"/>
    <property type="project" value="UniProtKB-SubCell"/>
</dbReference>
<evidence type="ECO:0000256" key="1">
    <source>
        <dbReference type="ARBA" id="ARBA00004196"/>
    </source>
</evidence>
<dbReference type="InterPro" id="IPR050465">
    <property type="entry name" value="UPF0194_transport"/>
</dbReference>
<dbReference type="PANTHER" id="PTHR32347">
    <property type="entry name" value="EFFLUX SYSTEM COMPONENT YKNX-RELATED"/>
    <property type="match status" value="1"/>
</dbReference>
<evidence type="ECO:0000313" key="6">
    <source>
        <dbReference type="EMBL" id="MCH4296223.1"/>
    </source>
</evidence>
<comment type="caution">
    <text evidence="6">The sequence shown here is derived from an EMBL/GenBank/DDBJ whole genome shotgun (WGS) entry which is preliminary data.</text>
</comment>
<protein>
    <submittedName>
        <fullName evidence="6">Efflux RND transporter periplasmic adaptor subunit</fullName>
    </submittedName>
</protein>
<dbReference type="Proteomes" id="UP001297581">
    <property type="component" value="Unassembled WGS sequence"/>
</dbReference>
<feature type="domain" description="YknX-like beta-barrel" evidence="5">
    <location>
        <begin position="252"/>
        <end position="330"/>
    </location>
</feature>
<evidence type="ECO:0000313" key="7">
    <source>
        <dbReference type="Proteomes" id="UP001297581"/>
    </source>
</evidence>
<organism evidence="6 7">
    <name type="scientific">Shewanella zhuhaiensis</name>
    <dbReference type="NCBI Taxonomy" id="2919576"/>
    <lineage>
        <taxon>Bacteria</taxon>
        <taxon>Pseudomonadati</taxon>
        <taxon>Pseudomonadota</taxon>
        <taxon>Gammaproteobacteria</taxon>
        <taxon>Alteromonadales</taxon>
        <taxon>Shewanellaceae</taxon>
        <taxon>Shewanella</taxon>
    </lineage>
</organism>
<keyword evidence="7" id="KW-1185">Reference proteome</keyword>
<dbReference type="Pfam" id="PF25990">
    <property type="entry name" value="Beta-barrel_YknX"/>
    <property type="match status" value="1"/>
</dbReference>
<feature type="chain" id="PRO_5042599396" evidence="4">
    <location>
        <begin position="31"/>
        <end position="332"/>
    </location>
</feature>
<dbReference type="PANTHER" id="PTHR32347:SF23">
    <property type="entry name" value="BLL5650 PROTEIN"/>
    <property type="match status" value="1"/>
</dbReference>
<keyword evidence="4" id="KW-0732">Signal</keyword>
<comment type="subcellular location">
    <subcellularLocation>
        <location evidence="1">Cell envelope</location>
    </subcellularLocation>
</comment>
<dbReference type="AlphaFoldDB" id="A0AAJ1F261"/>
<evidence type="ECO:0000256" key="4">
    <source>
        <dbReference type="SAM" id="SignalP"/>
    </source>
</evidence>
<dbReference type="InterPro" id="IPR058636">
    <property type="entry name" value="Beta-barrel_YknX"/>
</dbReference>
<evidence type="ECO:0000259" key="5">
    <source>
        <dbReference type="Pfam" id="PF25990"/>
    </source>
</evidence>
<name>A0AAJ1F261_9GAMM</name>
<evidence type="ECO:0000256" key="3">
    <source>
        <dbReference type="SAM" id="Coils"/>
    </source>
</evidence>
<feature type="coiled-coil region" evidence="3">
    <location>
        <begin position="160"/>
        <end position="212"/>
    </location>
</feature>
<accession>A0AAJ1F261</accession>
<keyword evidence="2 3" id="KW-0175">Coiled coil</keyword>
<dbReference type="EMBL" id="JAKUDL010000008">
    <property type="protein sequence ID" value="MCH4296223.1"/>
    <property type="molecule type" value="Genomic_DNA"/>
</dbReference>
<reference evidence="6 7" key="1">
    <citation type="submission" date="2022-02" db="EMBL/GenBank/DDBJ databases">
        <title>The genome sequence of Shewanella sp. 3B26.</title>
        <authorList>
            <person name="Du J."/>
        </authorList>
    </citation>
    <scope>NUCLEOTIDE SEQUENCE [LARGE SCALE GENOMIC DNA]</scope>
    <source>
        <strain evidence="6 7">3B26</strain>
    </source>
</reference>
<feature type="signal peptide" evidence="4">
    <location>
        <begin position="1"/>
        <end position="30"/>
    </location>
</feature>